<dbReference type="PANTHER" id="PTHR47623">
    <property type="entry name" value="OS09G0287300 PROTEIN"/>
    <property type="match status" value="1"/>
</dbReference>
<keyword evidence="2" id="KW-1185">Reference proteome</keyword>
<dbReference type="PANTHER" id="PTHR47623:SF1">
    <property type="entry name" value="OS09G0287300 PROTEIN"/>
    <property type="match status" value="1"/>
</dbReference>
<organism evidence="1 2">
    <name type="scientific">Streptomyces cylindrosporus</name>
    <dbReference type="NCBI Taxonomy" id="2927583"/>
    <lineage>
        <taxon>Bacteria</taxon>
        <taxon>Bacillati</taxon>
        <taxon>Actinomycetota</taxon>
        <taxon>Actinomycetes</taxon>
        <taxon>Kitasatosporales</taxon>
        <taxon>Streptomycetaceae</taxon>
        <taxon>Streptomyces</taxon>
    </lineage>
</organism>
<dbReference type="RefSeq" id="WP_242777264.1">
    <property type="nucleotide sequence ID" value="NZ_JALDAY010000019.1"/>
</dbReference>
<dbReference type="Pfam" id="PF00300">
    <property type="entry name" value="His_Phos_1"/>
    <property type="match status" value="1"/>
</dbReference>
<reference evidence="1" key="1">
    <citation type="submission" date="2022-03" db="EMBL/GenBank/DDBJ databases">
        <title>Streptomyces 7R015 and 7R016 isolated from Barleria lupulina in Thailand.</title>
        <authorList>
            <person name="Kanchanasin P."/>
            <person name="Phongsopitanun W."/>
            <person name="Tanasupawat S."/>
        </authorList>
    </citation>
    <scope>NUCLEOTIDE SEQUENCE</scope>
    <source>
        <strain evidence="1">7R015</strain>
    </source>
</reference>
<comment type="caution">
    <text evidence="1">The sequence shown here is derived from an EMBL/GenBank/DDBJ whole genome shotgun (WGS) entry which is preliminary data.</text>
</comment>
<dbReference type="InterPro" id="IPR029033">
    <property type="entry name" value="His_PPase_superfam"/>
</dbReference>
<dbReference type="Gene3D" id="3.40.50.1240">
    <property type="entry name" value="Phosphoglycerate mutase-like"/>
    <property type="match status" value="1"/>
</dbReference>
<dbReference type="SUPFAM" id="SSF53254">
    <property type="entry name" value="Phosphoglycerate mutase-like"/>
    <property type="match status" value="1"/>
</dbReference>
<protein>
    <submittedName>
        <fullName evidence="1">Histidine phosphatase family protein</fullName>
    </submittedName>
</protein>
<evidence type="ECO:0000313" key="2">
    <source>
        <dbReference type="Proteomes" id="UP001165269"/>
    </source>
</evidence>
<dbReference type="InterPro" id="IPR013078">
    <property type="entry name" value="His_Pase_superF_clade-1"/>
</dbReference>
<accession>A0ABS9YMP9</accession>
<dbReference type="CDD" id="cd07067">
    <property type="entry name" value="HP_PGM_like"/>
    <property type="match status" value="1"/>
</dbReference>
<name>A0ABS9YMP9_9ACTN</name>
<evidence type="ECO:0000313" key="1">
    <source>
        <dbReference type="EMBL" id="MCI3278541.1"/>
    </source>
</evidence>
<proteinExistence type="predicted"/>
<sequence length="186" mass="19810">MIARAGAGPLRRLVVLRHAKSAWPAGVADHERPLAPRGRRDAPAAGRALAEADCLPDLALCSTAVRARQTWELASAQWGTPPPVRWDRRLYGAEADDLLRAVHEVSPEVETLLLVGHNPGLEELVLELAGDGLDDALDQVRLKFPTSAIAVLAWHGTGWQALAPGTALLTSVLVPRGRKGQGKGKG</sequence>
<dbReference type="EMBL" id="JALDAY010000019">
    <property type="protein sequence ID" value="MCI3278541.1"/>
    <property type="molecule type" value="Genomic_DNA"/>
</dbReference>
<dbReference type="SMART" id="SM00855">
    <property type="entry name" value="PGAM"/>
    <property type="match status" value="1"/>
</dbReference>
<gene>
    <name evidence="1" type="ORF">MQP27_46500</name>
</gene>
<dbReference type="Proteomes" id="UP001165269">
    <property type="component" value="Unassembled WGS sequence"/>
</dbReference>